<dbReference type="AlphaFoldDB" id="A0A3B3BII1"/>
<dbReference type="GeneTree" id="ENSGT00990000205707"/>
<organism evidence="1 2">
    <name type="scientific">Oryzias melastigma</name>
    <name type="common">Marine medaka</name>
    <dbReference type="NCBI Taxonomy" id="30732"/>
    <lineage>
        <taxon>Eukaryota</taxon>
        <taxon>Metazoa</taxon>
        <taxon>Chordata</taxon>
        <taxon>Craniata</taxon>
        <taxon>Vertebrata</taxon>
        <taxon>Euteleostomi</taxon>
        <taxon>Actinopterygii</taxon>
        <taxon>Neopterygii</taxon>
        <taxon>Teleostei</taxon>
        <taxon>Neoteleostei</taxon>
        <taxon>Acanthomorphata</taxon>
        <taxon>Ovalentaria</taxon>
        <taxon>Atherinomorphae</taxon>
        <taxon>Beloniformes</taxon>
        <taxon>Adrianichthyidae</taxon>
        <taxon>Oryziinae</taxon>
        <taxon>Oryzias</taxon>
    </lineage>
</organism>
<protein>
    <submittedName>
        <fullName evidence="1">Uncharacterized protein</fullName>
    </submittedName>
</protein>
<dbReference type="PaxDb" id="30732-ENSOMEP00000005290"/>
<dbReference type="Ensembl" id="ENSOMET00000007731.1">
    <property type="protein sequence ID" value="ENSOMEP00000005290.1"/>
    <property type="gene ID" value="ENSOMEG00000006284.1"/>
</dbReference>
<reference evidence="1" key="2">
    <citation type="submission" date="2025-09" db="UniProtKB">
        <authorList>
            <consortium name="Ensembl"/>
        </authorList>
    </citation>
    <scope>IDENTIFICATION</scope>
</reference>
<dbReference type="Proteomes" id="UP000261560">
    <property type="component" value="Unplaced"/>
</dbReference>
<proteinExistence type="predicted"/>
<evidence type="ECO:0000313" key="2">
    <source>
        <dbReference type="Proteomes" id="UP000261560"/>
    </source>
</evidence>
<sequence>QREGLGMTRENPNMVRFSNFSSPEYIMELKGHKHYSWLRCPGSRVEYLPKRPGLLSPCRPRCGATTLNGHFSSVTSVSPFLDIFSVAHHQKRSTLREPLWLPLATSPS</sequence>
<dbReference type="OMA" id="MVRFSNF"/>
<accession>A0A3B3BII1</accession>
<evidence type="ECO:0000313" key="1">
    <source>
        <dbReference type="Ensembl" id="ENSOMEP00000005290.1"/>
    </source>
</evidence>
<name>A0A3B3BII1_ORYME</name>
<reference evidence="1" key="1">
    <citation type="submission" date="2025-08" db="UniProtKB">
        <authorList>
            <consortium name="Ensembl"/>
        </authorList>
    </citation>
    <scope>IDENTIFICATION</scope>
</reference>
<keyword evidence="2" id="KW-1185">Reference proteome</keyword>